<evidence type="ECO:0000313" key="2">
    <source>
        <dbReference type="Proteomes" id="UP000663940"/>
    </source>
</evidence>
<evidence type="ECO:0000313" key="1">
    <source>
        <dbReference type="EMBL" id="QTE48095.1"/>
    </source>
</evidence>
<proteinExistence type="predicted"/>
<evidence type="ECO:0008006" key="3">
    <source>
        <dbReference type="Google" id="ProtNLM"/>
    </source>
</evidence>
<protein>
    <recommendedName>
        <fullName evidence="3">IS110 family transposase</fullName>
    </recommendedName>
</protein>
<dbReference type="Proteomes" id="UP000663940">
    <property type="component" value="Chromosome"/>
</dbReference>
<name>A0ABX7U854_9SPHI</name>
<dbReference type="RefSeq" id="WP_208057568.1">
    <property type="nucleotide sequence ID" value="NZ_CP071880.1"/>
</dbReference>
<reference evidence="1 2" key="1">
    <citation type="submission" date="2021-03" db="EMBL/GenBank/DDBJ databases">
        <title>Mucilaginibacter strains isolated from gold and copper mining confer multi heavy-metal resistance.</title>
        <authorList>
            <person name="Li Y."/>
        </authorList>
    </citation>
    <scope>NUCLEOTIDE SEQUENCE [LARGE SCALE GENOMIC DNA]</scope>
    <source>
        <strain evidence="1 2">P2-4</strain>
    </source>
</reference>
<organism evidence="1 2">
    <name type="scientific">Mucilaginibacter rubeus</name>
    <dbReference type="NCBI Taxonomy" id="2027860"/>
    <lineage>
        <taxon>Bacteria</taxon>
        <taxon>Pseudomonadati</taxon>
        <taxon>Bacteroidota</taxon>
        <taxon>Sphingobacteriia</taxon>
        <taxon>Sphingobacteriales</taxon>
        <taxon>Sphingobacteriaceae</taxon>
        <taxon>Mucilaginibacter</taxon>
    </lineage>
</organism>
<gene>
    <name evidence="1" type="ORF">J3L21_21385</name>
</gene>
<dbReference type="EMBL" id="CP071880">
    <property type="protein sequence ID" value="QTE48095.1"/>
    <property type="molecule type" value="Genomic_DNA"/>
</dbReference>
<keyword evidence="2" id="KW-1185">Reference proteome</keyword>
<sequence length="66" mass="7478">MKYKVFIGIDVSKLTIDVHLHGIGASKTFSNEEKGFALFLSWVKSIVNNPTGGDDHMLRAYRYVFN</sequence>
<accession>A0ABX7U854</accession>